<evidence type="ECO:0000313" key="1">
    <source>
        <dbReference type="EMBL" id="MDP9651680.1"/>
    </source>
</evidence>
<reference evidence="1" key="1">
    <citation type="submission" date="2023-07" db="EMBL/GenBank/DDBJ databases">
        <title>Sorghum-associated microbial communities from plants grown in Nebraska, USA.</title>
        <authorList>
            <person name="Schachtman D."/>
        </authorList>
    </citation>
    <scope>NUCLEOTIDE SEQUENCE</scope>
    <source>
        <strain evidence="1">DS1061</strain>
    </source>
</reference>
<protein>
    <submittedName>
        <fullName evidence="1">Uncharacterized protein</fullName>
    </submittedName>
</protein>
<organism evidence="1 2">
    <name type="scientific">Paraburkholderia caledonica</name>
    <dbReference type="NCBI Taxonomy" id="134536"/>
    <lineage>
        <taxon>Bacteria</taxon>
        <taxon>Pseudomonadati</taxon>
        <taxon>Pseudomonadota</taxon>
        <taxon>Betaproteobacteria</taxon>
        <taxon>Burkholderiales</taxon>
        <taxon>Burkholderiaceae</taxon>
        <taxon>Paraburkholderia</taxon>
    </lineage>
</organism>
<name>A0AB73IP28_9BURK</name>
<evidence type="ECO:0000313" key="2">
    <source>
        <dbReference type="Proteomes" id="UP001229486"/>
    </source>
</evidence>
<dbReference type="Proteomes" id="UP001229486">
    <property type="component" value="Unassembled WGS sequence"/>
</dbReference>
<dbReference type="AlphaFoldDB" id="A0AB73IP28"/>
<dbReference type="EMBL" id="JAURTK010000026">
    <property type="protein sequence ID" value="MDP9651680.1"/>
    <property type="molecule type" value="Genomic_DNA"/>
</dbReference>
<dbReference type="RefSeq" id="WP_392396234.1">
    <property type="nucleotide sequence ID" value="NZ_JAURTK010000026.1"/>
</dbReference>
<proteinExistence type="predicted"/>
<comment type="caution">
    <text evidence="1">The sequence shown here is derived from an EMBL/GenBank/DDBJ whole genome shotgun (WGS) entry which is preliminary data.</text>
</comment>
<accession>A0AB73IP28</accession>
<gene>
    <name evidence="1" type="ORF">J2793_007155</name>
</gene>
<sequence length="280" mass="30414">MTTTNTEAAGVLKRCPFCNAELVSNTNKEDLYVHRYGAYHEHPLGDCILDGFEVSPSNIASFNRRADTSASALARDEASVQDGYAFRSDGKLWVVTDPDVAMKWQEQGFEVTPVTATTTAGAQDERAVLEEAAVLCFEMSQKYPLETMSALQEAAGIIRTRLRKGSLKVALDYINRAASSATAPLTSDSEAAVDAFLAEVRAELIRARAKFPGDRIMTIALAEEFGELCKAVLDECSANVRKEAVQTAVMCARVVLDGDGSVNDWRAERGLDPLVEVAHD</sequence>